<reference evidence="2" key="1">
    <citation type="submission" date="2020-07" db="EMBL/GenBank/DDBJ databases">
        <title>Chryseobacterium sp. CX-624.</title>
        <authorList>
            <person name="Yang C."/>
        </authorList>
    </citation>
    <scope>NUCLEOTIDE SEQUENCE</scope>
    <source>
        <strain evidence="2">CX-624</strain>
    </source>
</reference>
<gene>
    <name evidence="2" type="ORF">H1R16_08505</name>
    <name evidence="1" type="ORF">H2507_06935</name>
</gene>
<organism evidence="2 3">
    <name type="scientific">Marnyiella aurantia</name>
    <dbReference type="NCBI Taxonomy" id="2758037"/>
    <lineage>
        <taxon>Bacteria</taxon>
        <taxon>Pseudomonadati</taxon>
        <taxon>Bacteroidota</taxon>
        <taxon>Flavobacteriia</taxon>
        <taxon>Flavobacteriales</taxon>
        <taxon>Weeksellaceae</taxon>
        <taxon>Marnyiella</taxon>
    </lineage>
</organism>
<dbReference type="EMBL" id="CP059472">
    <property type="protein sequence ID" value="QMS97759.1"/>
    <property type="molecule type" value="Genomic_DNA"/>
</dbReference>
<accession>A0A7D7LLN9</accession>
<reference evidence="1" key="4">
    <citation type="submission" date="2020-07" db="EMBL/GenBank/DDBJ databases">
        <authorList>
            <person name="Yang C."/>
        </authorList>
    </citation>
    <scope>NUCLEOTIDE SEQUENCE</scope>
    <source>
        <strain evidence="1">Cx-624</strain>
    </source>
</reference>
<evidence type="ECO:0000313" key="3">
    <source>
        <dbReference type="Proteomes" id="UP000515349"/>
    </source>
</evidence>
<dbReference type="RefSeq" id="WP_181887005.1">
    <property type="nucleotide sequence ID" value="NZ_CP059472.1"/>
</dbReference>
<keyword evidence="4" id="KW-1185">Reference proteome</keyword>
<evidence type="ECO:0000313" key="2">
    <source>
        <dbReference type="EMBL" id="QMS97759.1"/>
    </source>
</evidence>
<reference evidence="4" key="3">
    <citation type="submission" date="2020-07" db="EMBL/GenBank/DDBJ databases">
        <title>Flavobacterium sp. xlx-214.</title>
        <authorList>
            <person name="Yang C."/>
        </authorList>
    </citation>
    <scope>NUCLEOTIDE SEQUENCE [LARGE SCALE GENOMIC DNA]</scope>
    <source>
        <strain evidence="4">CX-624</strain>
    </source>
</reference>
<sequence>MKNVLFFLSIILLSAVSCRSDNPDDIQRIDQVLNIYIDSLGQDMLDNTIPGSYITVSMNDVDGLTDNAPVLVNLMKDEANVSFIKYTAGATRTLVETMPDNSQLYRSRIALNMRKQLNDSVQAVTNDTLVLNYSLTPQVFQLSTAFYNGIPVFSKTPGAPNVIKINK</sequence>
<evidence type="ECO:0000313" key="1">
    <source>
        <dbReference type="EMBL" id="MBA5246898.1"/>
    </source>
</evidence>
<dbReference type="PROSITE" id="PS51257">
    <property type="entry name" value="PROKAR_LIPOPROTEIN"/>
    <property type="match status" value="1"/>
</dbReference>
<proteinExistence type="predicted"/>
<reference evidence="3" key="2">
    <citation type="submission" date="2020-07" db="EMBL/GenBank/DDBJ databases">
        <title>Chryseobacterium sp.cx-624.</title>
        <authorList>
            <person name="Yang C."/>
        </authorList>
    </citation>
    <scope>NUCLEOTIDE SEQUENCE [LARGE SCALE GENOMIC DNA]</scope>
    <source>
        <strain evidence="3">cx-624</strain>
    </source>
</reference>
<name>A0A7D7LLN9_9FLAO</name>
<dbReference type="AlphaFoldDB" id="A0A7D7LLN9"/>
<dbReference type="KEGG" id="cbau:H1R16_08505"/>
<dbReference type="Proteomes" id="UP000539710">
    <property type="component" value="Unassembled WGS sequence"/>
</dbReference>
<dbReference type="Proteomes" id="UP000515349">
    <property type="component" value="Chromosome"/>
</dbReference>
<dbReference type="EMBL" id="JACEUX010000002">
    <property type="protein sequence ID" value="MBA5246898.1"/>
    <property type="molecule type" value="Genomic_DNA"/>
</dbReference>
<evidence type="ECO:0000313" key="4">
    <source>
        <dbReference type="Proteomes" id="UP000539710"/>
    </source>
</evidence>
<protein>
    <submittedName>
        <fullName evidence="2">Uncharacterized protein</fullName>
    </submittedName>
</protein>